<keyword evidence="2" id="KW-0808">Transferase</keyword>
<dbReference type="PANTHER" id="PTHR12129:SF15">
    <property type="entry name" value="URONYL 2-SULFOTRANSFERASE"/>
    <property type="match status" value="1"/>
</dbReference>
<dbReference type="AlphaFoldDB" id="A0A9Q0YKN4"/>
<keyword evidence="7 9" id="KW-0472">Membrane</keyword>
<dbReference type="OrthoDB" id="10510256at2759"/>
<feature type="transmembrane region" description="Helical" evidence="9">
    <location>
        <begin position="21"/>
        <end position="40"/>
    </location>
</feature>
<keyword evidence="8" id="KW-0325">Glycoprotein</keyword>
<dbReference type="Proteomes" id="UP001152320">
    <property type="component" value="Chromosome 20"/>
</dbReference>
<comment type="caution">
    <text evidence="10">The sequence shown here is derived from an EMBL/GenBank/DDBJ whole genome shotgun (WGS) entry which is preliminary data.</text>
</comment>
<evidence type="ECO:0000313" key="10">
    <source>
        <dbReference type="EMBL" id="KAJ8023156.1"/>
    </source>
</evidence>
<dbReference type="Gene3D" id="3.40.50.300">
    <property type="entry name" value="P-loop containing nucleotide triphosphate hydrolases"/>
    <property type="match status" value="1"/>
</dbReference>
<keyword evidence="4" id="KW-0735">Signal-anchor</keyword>
<evidence type="ECO:0000313" key="11">
    <source>
        <dbReference type="Proteomes" id="UP001152320"/>
    </source>
</evidence>
<accession>A0A9Q0YKN4</accession>
<evidence type="ECO:0000256" key="4">
    <source>
        <dbReference type="ARBA" id="ARBA00022968"/>
    </source>
</evidence>
<comment type="subcellular location">
    <subcellularLocation>
        <location evidence="1">Golgi apparatus membrane</location>
        <topology evidence="1">Single-pass type II membrane protein</topology>
    </subcellularLocation>
</comment>
<sequence length="355" mass="41655">MTLRQSRIYRSLSGNSILKHFLLGLVLLSLPIILCMTNHLSHLERSRQNSRTSREYLVNWQPSLNDTNVSFLLEEHRNVNRPLIFVPFRHTGDEFFSFVIKQTISDQHLYVKVFDLIKSGKGSVTKKAQEVNIQNILRDESKDQLIFIESNVINLTIQTFDKEPLLVSIIRDPFEVLLSCYHQKKYGKSLYRVSDTFTATEFKDRLNNLTYSLEKCVLRNKHCTKGLLGSMSMVKSFSGMPLPRGEFKRDWANKAMPQAKTNIVSHRIVVGIIEDFHVLPFMFERIAPKVCQNLWYLFDMHQMPPWAYTPANISDRVKTIIKENDLHMLLEHRFYNWVKARYDRSKKFGFSLFIE</sequence>
<evidence type="ECO:0000256" key="9">
    <source>
        <dbReference type="SAM" id="Phobius"/>
    </source>
</evidence>
<name>A0A9Q0YKN4_HOLLE</name>
<dbReference type="PANTHER" id="PTHR12129">
    <property type="entry name" value="HEPARAN SULFATE 2-O-SULFOTRANSFERASE"/>
    <property type="match status" value="1"/>
</dbReference>
<evidence type="ECO:0000256" key="2">
    <source>
        <dbReference type="ARBA" id="ARBA00022679"/>
    </source>
</evidence>
<keyword evidence="11" id="KW-1185">Reference proteome</keyword>
<keyword evidence="6" id="KW-0333">Golgi apparatus</keyword>
<organism evidence="10 11">
    <name type="scientific">Holothuria leucospilota</name>
    <name type="common">Black long sea cucumber</name>
    <name type="synonym">Mertensiothuria leucospilota</name>
    <dbReference type="NCBI Taxonomy" id="206669"/>
    <lineage>
        <taxon>Eukaryota</taxon>
        <taxon>Metazoa</taxon>
        <taxon>Echinodermata</taxon>
        <taxon>Eleutherozoa</taxon>
        <taxon>Echinozoa</taxon>
        <taxon>Holothuroidea</taxon>
        <taxon>Aspidochirotacea</taxon>
        <taxon>Aspidochirotida</taxon>
        <taxon>Holothuriidae</taxon>
        <taxon>Holothuria</taxon>
    </lineage>
</organism>
<dbReference type="InterPro" id="IPR007734">
    <property type="entry name" value="Heparan_SO4_2-O-STrfase"/>
</dbReference>
<dbReference type="GO" id="GO:0008146">
    <property type="term" value="F:sulfotransferase activity"/>
    <property type="evidence" value="ECO:0007669"/>
    <property type="project" value="InterPro"/>
</dbReference>
<keyword evidence="3 9" id="KW-0812">Transmembrane</keyword>
<evidence type="ECO:0000256" key="5">
    <source>
        <dbReference type="ARBA" id="ARBA00022989"/>
    </source>
</evidence>
<proteinExistence type="predicted"/>
<dbReference type="GO" id="GO:0000139">
    <property type="term" value="C:Golgi membrane"/>
    <property type="evidence" value="ECO:0007669"/>
    <property type="project" value="UniProtKB-SubCell"/>
</dbReference>
<evidence type="ECO:0000256" key="7">
    <source>
        <dbReference type="ARBA" id="ARBA00023136"/>
    </source>
</evidence>
<evidence type="ECO:0000256" key="1">
    <source>
        <dbReference type="ARBA" id="ARBA00004323"/>
    </source>
</evidence>
<keyword evidence="5 9" id="KW-1133">Transmembrane helix</keyword>
<evidence type="ECO:0000256" key="6">
    <source>
        <dbReference type="ARBA" id="ARBA00023034"/>
    </source>
</evidence>
<reference evidence="10" key="1">
    <citation type="submission" date="2021-10" db="EMBL/GenBank/DDBJ databases">
        <title>Tropical sea cucumber genome reveals ecological adaptation and Cuvierian tubules defense mechanism.</title>
        <authorList>
            <person name="Chen T."/>
        </authorList>
    </citation>
    <scope>NUCLEOTIDE SEQUENCE</scope>
    <source>
        <strain evidence="10">Nanhai2018</strain>
        <tissue evidence="10">Muscle</tissue>
    </source>
</reference>
<dbReference type="EMBL" id="JAIZAY010000020">
    <property type="protein sequence ID" value="KAJ8023156.1"/>
    <property type="molecule type" value="Genomic_DNA"/>
</dbReference>
<evidence type="ECO:0008006" key="12">
    <source>
        <dbReference type="Google" id="ProtNLM"/>
    </source>
</evidence>
<dbReference type="InterPro" id="IPR027417">
    <property type="entry name" value="P-loop_NTPase"/>
</dbReference>
<evidence type="ECO:0000256" key="3">
    <source>
        <dbReference type="ARBA" id="ARBA00022692"/>
    </source>
</evidence>
<gene>
    <name evidence="10" type="ORF">HOLleu_38258</name>
</gene>
<protein>
    <recommendedName>
        <fullName evidence="12">Sulfotransferase</fullName>
    </recommendedName>
</protein>
<evidence type="ECO:0000256" key="8">
    <source>
        <dbReference type="ARBA" id="ARBA00023180"/>
    </source>
</evidence>